<evidence type="ECO:0000256" key="2">
    <source>
        <dbReference type="ARBA" id="ARBA00023172"/>
    </source>
</evidence>
<gene>
    <name evidence="3" type="ORF">MBRA_24860</name>
</gene>
<accession>A0ABM7KMB4</accession>
<dbReference type="InterPro" id="IPR013762">
    <property type="entry name" value="Integrase-like_cat_sf"/>
</dbReference>
<sequence length="317" mass="33580">MVSAGQQLLLPLGWGPAMADDSLSAAVAAVTGAWIADGMLAAQTLDKFGLLIRRFARFAAAHDVTTLAGADRGLVAKFVAAKGRTRHGVVSQAAVATMHNRRAALRAFYRTARRLRLTLDDPTTDIDVPARGSSARRPLADDEAALVRLFSEHATPTRHAATAALLLAGAHTAELGHIAAADIDHHSATVWAHGSSKHRPRTLRLDTWSARVLAERTAHLTDPLPAGGHPPVLCTGAHGSNAHKQARVCVTVRDILTRAGLSDDNGLRPASLTAYAARREFDRTGRIEDAAHLIGSPSLDTTAALIGYHWHDDGGTP</sequence>
<evidence type="ECO:0000256" key="1">
    <source>
        <dbReference type="ARBA" id="ARBA00023125"/>
    </source>
</evidence>
<keyword evidence="2" id="KW-0233">DNA recombination</keyword>
<evidence type="ECO:0000313" key="3">
    <source>
        <dbReference type="EMBL" id="BBZ12291.1"/>
    </source>
</evidence>
<keyword evidence="4" id="KW-1185">Reference proteome</keyword>
<dbReference type="EMBL" id="AP022606">
    <property type="protein sequence ID" value="BBZ12291.1"/>
    <property type="molecule type" value="Genomic_DNA"/>
</dbReference>
<dbReference type="InterPro" id="IPR010998">
    <property type="entry name" value="Integrase_recombinase_N"/>
</dbReference>
<name>A0ABM7KMB4_9MYCO</name>
<reference evidence="3 4" key="1">
    <citation type="journal article" date="2019" name="Emerg. Microbes Infect.">
        <title>Comprehensive subspecies identification of 175 nontuberculous mycobacteria species based on 7547 genomic profiles.</title>
        <authorList>
            <person name="Matsumoto Y."/>
            <person name="Kinjo T."/>
            <person name="Motooka D."/>
            <person name="Nabeya D."/>
            <person name="Jung N."/>
            <person name="Uechi K."/>
            <person name="Horii T."/>
            <person name="Iida T."/>
            <person name="Fujita J."/>
            <person name="Nakamura S."/>
        </authorList>
    </citation>
    <scope>NUCLEOTIDE SEQUENCE [LARGE SCALE GENOMIC DNA]</scope>
    <source>
        <strain evidence="3 4">JCM 12687</strain>
    </source>
</reference>
<dbReference type="Gene3D" id="1.10.150.130">
    <property type="match status" value="1"/>
</dbReference>
<dbReference type="InterPro" id="IPR011010">
    <property type="entry name" value="DNA_brk_join_enz"/>
</dbReference>
<evidence type="ECO:0008006" key="5">
    <source>
        <dbReference type="Google" id="ProtNLM"/>
    </source>
</evidence>
<evidence type="ECO:0000313" key="4">
    <source>
        <dbReference type="Proteomes" id="UP000467379"/>
    </source>
</evidence>
<dbReference type="SUPFAM" id="SSF56349">
    <property type="entry name" value="DNA breaking-rejoining enzymes"/>
    <property type="match status" value="1"/>
</dbReference>
<keyword evidence="1" id="KW-0238">DNA-binding</keyword>
<protein>
    <recommendedName>
        <fullName evidence="5">Integrase</fullName>
    </recommendedName>
</protein>
<dbReference type="Gene3D" id="1.10.443.10">
    <property type="entry name" value="Intergrase catalytic core"/>
    <property type="match status" value="1"/>
</dbReference>
<organism evidence="3 4">
    <name type="scientific">Mycobacterium branderi</name>
    <dbReference type="NCBI Taxonomy" id="43348"/>
    <lineage>
        <taxon>Bacteria</taxon>
        <taxon>Bacillati</taxon>
        <taxon>Actinomycetota</taxon>
        <taxon>Actinomycetes</taxon>
        <taxon>Mycobacteriales</taxon>
        <taxon>Mycobacteriaceae</taxon>
        <taxon>Mycobacterium</taxon>
    </lineage>
</organism>
<dbReference type="Proteomes" id="UP000467379">
    <property type="component" value="Chromosome"/>
</dbReference>
<proteinExistence type="predicted"/>